<reference evidence="2 3" key="1">
    <citation type="submission" date="2020-01" db="EMBL/GenBank/DDBJ databases">
        <title>Paenibacillus sp. nov., isolated from tomato rhizosphere.</title>
        <authorList>
            <person name="Weon H.-Y."/>
            <person name="Lee S.A."/>
        </authorList>
    </citation>
    <scope>NUCLEOTIDE SEQUENCE [LARGE SCALE GENOMIC DNA]</scope>
    <source>
        <strain evidence="2 3">12200R-189</strain>
    </source>
</reference>
<dbReference type="PANTHER" id="PTHR40446:SF2">
    <property type="entry name" value="N-ACETYLGLUCOSAMINE-1-PHOSPHODIESTER ALPHA-N-ACETYLGLUCOSAMINIDASE"/>
    <property type="match status" value="1"/>
</dbReference>
<proteinExistence type="predicted"/>
<keyword evidence="2" id="KW-0326">Glycosidase</keyword>
<dbReference type="KEGG" id="plyc:GXP70_23465"/>
<feature type="domain" description="Phosphodiester glycosidase" evidence="1">
    <location>
        <begin position="198"/>
        <end position="365"/>
    </location>
</feature>
<evidence type="ECO:0000313" key="2">
    <source>
        <dbReference type="EMBL" id="QHT64094.1"/>
    </source>
</evidence>
<name>A0A6C0G8L7_9BACL</name>
<organism evidence="2 3">
    <name type="scientific">Paenibacillus lycopersici</name>
    <dbReference type="NCBI Taxonomy" id="2704462"/>
    <lineage>
        <taxon>Bacteria</taxon>
        <taxon>Bacillati</taxon>
        <taxon>Bacillota</taxon>
        <taxon>Bacilli</taxon>
        <taxon>Bacillales</taxon>
        <taxon>Paenibacillaceae</taxon>
        <taxon>Paenibacillus</taxon>
    </lineage>
</organism>
<keyword evidence="2" id="KW-0378">Hydrolase</keyword>
<dbReference type="GO" id="GO:0016798">
    <property type="term" value="F:hydrolase activity, acting on glycosyl bonds"/>
    <property type="evidence" value="ECO:0007669"/>
    <property type="project" value="UniProtKB-KW"/>
</dbReference>
<dbReference type="PANTHER" id="PTHR40446">
    <property type="entry name" value="N-ACETYLGLUCOSAMINE-1-PHOSPHODIESTER ALPHA-N-ACETYLGLUCOSAMINIDASE"/>
    <property type="match status" value="1"/>
</dbReference>
<gene>
    <name evidence="2" type="ORF">GXP70_23465</name>
</gene>
<evidence type="ECO:0000313" key="3">
    <source>
        <dbReference type="Proteomes" id="UP000476064"/>
    </source>
</evidence>
<dbReference type="Proteomes" id="UP000476064">
    <property type="component" value="Chromosome"/>
</dbReference>
<dbReference type="AlphaFoldDB" id="A0A6C0G8L7"/>
<accession>A0A6C0G8L7</accession>
<protein>
    <submittedName>
        <fullName evidence="2">Phosphodiester glycosidase family protein</fullName>
    </submittedName>
</protein>
<dbReference type="Pfam" id="PF09992">
    <property type="entry name" value="NAGPA"/>
    <property type="match status" value="1"/>
</dbReference>
<evidence type="ECO:0000259" key="1">
    <source>
        <dbReference type="Pfam" id="PF09992"/>
    </source>
</evidence>
<keyword evidence="3" id="KW-1185">Reference proteome</keyword>
<sequence length="371" mass="38359">MPVAPGETMLTISVSTASAGYTGTLKLPVVVTKPASPLKLAFEPKLETRTVKAAGSSFTVKTVTIPKGMPVTTGYANRKIGTTQSLAGMAAAYHADIAINGAFFDSYSGVPDPYGTLISGSLPQHIGNTGTSIGFKWDGSAVMDTLRIGIRGTVIAPSGGTSSWYAYFMNRLPSGKSTATIFTPQRGDSLGFKAENAVVVRKGAVTAIRHGVDTAIPPDGYVIVYQGGEAGQAGRFQVGSRVTYKVNTTNLTGASVDWSGVHTAVGAGPRLVTDGKVTLDPTAEGFRDPKILTGGGARSGIAIRKDGSVMIATVSGATMKQWAAVMVQLGARQAMNLDGGASSGMMFQGKTVTAPGRLLSNALLFGQQLRF</sequence>
<dbReference type="InterPro" id="IPR018711">
    <property type="entry name" value="NAGPA"/>
</dbReference>
<dbReference type="EMBL" id="CP048209">
    <property type="protein sequence ID" value="QHT64094.1"/>
    <property type="molecule type" value="Genomic_DNA"/>
</dbReference>